<evidence type="ECO:0000256" key="1">
    <source>
        <dbReference type="SAM" id="Phobius"/>
    </source>
</evidence>
<protein>
    <recommendedName>
        <fullName evidence="2">Aerotolerance regulator N-terminal domain-containing protein</fullName>
    </recommendedName>
</protein>
<feature type="domain" description="Aerotolerance regulator N-terminal" evidence="2">
    <location>
        <begin position="1"/>
        <end position="76"/>
    </location>
</feature>
<keyword evidence="1" id="KW-0472">Membrane</keyword>
<gene>
    <name evidence="3" type="ORF">METZ01_LOCUS283462</name>
</gene>
<organism evidence="3">
    <name type="scientific">marine metagenome</name>
    <dbReference type="NCBI Taxonomy" id="408172"/>
    <lineage>
        <taxon>unclassified sequences</taxon>
        <taxon>metagenomes</taxon>
        <taxon>ecological metagenomes</taxon>
    </lineage>
</organism>
<sequence length="115" mass="12764">MSFLNSAMLFGLAAAAIPILIHLFHRQRVSTVEFSSIAFIKHLNLHQSQAMKLRQWLILLMRTLIIILAVLAFARPTIEGSFWSFLGSGVHQKTAVALVMDSSYSMGNGDQSAFN</sequence>
<dbReference type="AlphaFoldDB" id="A0A382L0X1"/>
<dbReference type="InterPro" id="IPR011933">
    <property type="entry name" value="Double_TM_dom"/>
</dbReference>
<keyword evidence="1" id="KW-1133">Transmembrane helix</keyword>
<dbReference type="PANTHER" id="PTHR37464:SF1">
    <property type="entry name" value="BLL2463 PROTEIN"/>
    <property type="match status" value="1"/>
</dbReference>
<keyword evidence="1" id="KW-0812">Transmembrane</keyword>
<dbReference type="PANTHER" id="PTHR37464">
    <property type="entry name" value="BLL2463 PROTEIN"/>
    <property type="match status" value="1"/>
</dbReference>
<dbReference type="NCBIfam" id="TIGR02226">
    <property type="entry name" value="two_anch"/>
    <property type="match status" value="1"/>
</dbReference>
<feature type="transmembrane region" description="Helical" evidence="1">
    <location>
        <begin position="6"/>
        <end position="24"/>
    </location>
</feature>
<reference evidence="3" key="1">
    <citation type="submission" date="2018-05" db="EMBL/GenBank/DDBJ databases">
        <authorList>
            <person name="Lanie J.A."/>
            <person name="Ng W.-L."/>
            <person name="Kazmierczak K.M."/>
            <person name="Andrzejewski T.M."/>
            <person name="Davidsen T.M."/>
            <person name="Wayne K.J."/>
            <person name="Tettelin H."/>
            <person name="Glass J.I."/>
            <person name="Rusch D."/>
            <person name="Podicherti R."/>
            <person name="Tsui H.-C.T."/>
            <person name="Winkler M.E."/>
        </authorList>
    </citation>
    <scope>NUCLEOTIDE SEQUENCE</scope>
</reference>
<feature type="non-terminal residue" evidence="3">
    <location>
        <position position="115"/>
    </location>
</feature>
<name>A0A382L0X1_9ZZZZ</name>
<proteinExistence type="predicted"/>
<dbReference type="InterPro" id="IPR024163">
    <property type="entry name" value="Aerotolerance_reg_N"/>
</dbReference>
<feature type="transmembrane region" description="Helical" evidence="1">
    <location>
        <begin position="56"/>
        <end position="74"/>
    </location>
</feature>
<accession>A0A382L0X1</accession>
<dbReference type="Pfam" id="PF07584">
    <property type="entry name" value="BatA"/>
    <property type="match status" value="1"/>
</dbReference>
<evidence type="ECO:0000313" key="3">
    <source>
        <dbReference type="EMBL" id="SVC30608.1"/>
    </source>
</evidence>
<evidence type="ECO:0000259" key="2">
    <source>
        <dbReference type="Pfam" id="PF07584"/>
    </source>
</evidence>
<dbReference type="EMBL" id="UINC01084194">
    <property type="protein sequence ID" value="SVC30608.1"/>
    <property type="molecule type" value="Genomic_DNA"/>
</dbReference>